<dbReference type="RefSeq" id="XP_028868864.1">
    <property type="nucleotide sequence ID" value="XM_029013031.1"/>
</dbReference>
<evidence type="ECO:0000313" key="2">
    <source>
        <dbReference type="EMBL" id="GBE62621.1"/>
    </source>
</evidence>
<keyword evidence="2" id="KW-0670">Pyruvate</keyword>
<accession>A0A2H6KI17</accession>
<keyword evidence="1" id="KW-0732">Signal</keyword>
<feature type="chain" id="PRO_5014170559" evidence="1">
    <location>
        <begin position="20"/>
        <end position="196"/>
    </location>
</feature>
<keyword evidence="3" id="KW-1185">Reference proteome</keyword>
<dbReference type="AlphaFoldDB" id="A0A2H6KI17"/>
<proteinExistence type="predicted"/>
<evidence type="ECO:0000313" key="3">
    <source>
        <dbReference type="Proteomes" id="UP000236319"/>
    </source>
</evidence>
<organism evidence="2 3">
    <name type="scientific">Babesia ovata</name>
    <dbReference type="NCBI Taxonomy" id="189622"/>
    <lineage>
        <taxon>Eukaryota</taxon>
        <taxon>Sar</taxon>
        <taxon>Alveolata</taxon>
        <taxon>Apicomplexa</taxon>
        <taxon>Aconoidasida</taxon>
        <taxon>Piroplasmida</taxon>
        <taxon>Babesiidae</taxon>
        <taxon>Babesia</taxon>
    </lineage>
</organism>
<dbReference type="Proteomes" id="UP000236319">
    <property type="component" value="Unassembled WGS sequence"/>
</dbReference>
<evidence type="ECO:0000256" key="1">
    <source>
        <dbReference type="SAM" id="SignalP"/>
    </source>
</evidence>
<reference evidence="2 3" key="1">
    <citation type="journal article" date="2017" name="BMC Genomics">
        <title>Whole-genome assembly of Babesia ovata and comparative genomics between closely related pathogens.</title>
        <authorList>
            <person name="Yamagishi J."/>
            <person name="Asada M."/>
            <person name="Hakimi H."/>
            <person name="Tanaka T.Q."/>
            <person name="Sugimoto C."/>
            <person name="Kawazu S."/>
        </authorList>
    </citation>
    <scope>NUCLEOTIDE SEQUENCE [LARGE SCALE GENOMIC DNA]</scope>
    <source>
        <strain evidence="2 3">Miyake</strain>
    </source>
</reference>
<sequence>MKAFLSAVAIICVVKSAEAFDFVREHTSSPRHGSLRESSAASAGEASYDIKDYIPDIETLKEHANTAVRNTEGFFNGFMDYMRNVGSYIWSYMPDPQQGYGAGSEGHSNSGVGFLNSHPTTSDSTPSFLSVVNTENIDAAISNVAKTGAEYGAWVKDKIADLKAEVVSDPTAQKVISVVRDATAPLTSSGESANES</sequence>
<dbReference type="VEuPathDB" id="PiroplasmaDB:BOVATA_041140"/>
<name>A0A2H6KI17_9APIC</name>
<protein>
    <submittedName>
        <fullName evidence="2">Pyruvate dehydrogenase (Acetyl-transferring) homodimeric type protein, putative</fullName>
    </submittedName>
</protein>
<feature type="signal peptide" evidence="1">
    <location>
        <begin position="1"/>
        <end position="19"/>
    </location>
</feature>
<comment type="caution">
    <text evidence="2">The sequence shown here is derived from an EMBL/GenBank/DDBJ whole genome shotgun (WGS) entry which is preliminary data.</text>
</comment>
<dbReference type="EMBL" id="BDSA01000006">
    <property type="protein sequence ID" value="GBE62621.1"/>
    <property type="molecule type" value="Genomic_DNA"/>
</dbReference>
<dbReference type="OrthoDB" id="10328729at2759"/>
<gene>
    <name evidence="2" type="ORF">BOVATA_041140</name>
</gene>
<dbReference type="GeneID" id="39876391"/>